<evidence type="ECO:0000313" key="11">
    <source>
        <dbReference type="EMBL" id="NIA68634.1"/>
    </source>
</evidence>
<evidence type="ECO:0000256" key="1">
    <source>
        <dbReference type="ARBA" id="ARBA00003618"/>
    </source>
</evidence>
<keyword evidence="4" id="KW-0547">Nucleotide-binding</keyword>
<dbReference type="RefSeq" id="WP_167223424.1">
    <property type="nucleotide sequence ID" value="NZ_JAAQPH010000005.1"/>
</dbReference>
<name>A0A967C4Q3_9PROT</name>
<keyword evidence="12" id="KW-1185">Reference proteome</keyword>
<organism evidence="11 12">
    <name type="scientific">Pelagibius litoralis</name>
    <dbReference type="NCBI Taxonomy" id="374515"/>
    <lineage>
        <taxon>Bacteria</taxon>
        <taxon>Pseudomonadati</taxon>
        <taxon>Pseudomonadota</taxon>
        <taxon>Alphaproteobacteria</taxon>
        <taxon>Rhodospirillales</taxon>
        <taxon>Rhodovibrionaceae</taxon>
        <taxon>Pelagibius</taxon>
    </lineage>
</organism>
<protein>
    <recommendedName>
        <fullName evidence="3 9">DNA repair protein RecN</fullName>
    </recommendedName>
    <alternativeName>
        <fullName evidence="8 9">Recombination protein N</fullName>
    </alternativeName>
</protein>
<evidence type="ECO:0000313" key="12">
    <source>
        <dbReference type="Proteomes" id="UP000761264"/>
    </source>
</evidence>
<dbReference type="InterPro" id="IPR027417">
    <property type="entry name" value="P-loop_NTPase"/>
</dbReference>
<keyword evidence="7 9" id="KW-0234">DNA repair</keyword>
<reference evidence="11" key="1">
    <citation type="submission" date="2020-03" db="EMBL/GenBank/DDBJ databases">
        <title>Genome of Pelagibius litoralis DSM 21314T.</title>
        <authorList>
            <person name="Wang G."/>
        </authorList>
    </citation>
    <scope>NUCLEOTIDE SEQUENCE</scope>
    <source>
        <strain evidence="11">DSM 21314</strain>
    </source>
</reference>
<evidence type="ECO:0000256" key="5">
    <source>
        <dbReference type="ARBA" id="ARBA00022763"/>
    </source>
</evidence>
<dbReference type="EMBL" id="JAAQPH010000005">
    <property type="protein sequence ID" value="NIA68634.1"/>
    <property type="molecule type" value="Genomic_DNA"/>
</dbReference>
<dbReference type="PIRSF" id="PIRSF003128">
    <property type="entry name" value="RecN"/>
    <property type="match status" value="1"/>
</dbReference>
<comment type="function">
    <text evidence="1 9">May be involved in recombinational repair of damaged DNA.</text>
</comment>
<comment type="caution">
    <text evidence="11">The sequence shown here is derived from an EMBL/GenBank/DDBJ whole genome shotgun (WGS) entry which is preliminary data.</text>
</comment>
<dbReference type="InterPro" id="IPR003395">
    <property type="entry name" value="RecF/RecN/SMC_N"/>
</dbReference>
<sequence length="556" mass="60336">MLVSLSIRNIVLIEKLDLTFDQGLGVLTGETGAGKSILLDSLGFALGHRADARLLRPGAEQAGVTATFDVGSGHPAWAVLQEQDFEIEDQLLILRRILTKDGRSRAYVNDQPAAVALLRRLADSLIEIQGQFDQRGLMDPATHRGLLDAYGKLENKATGVAGLWRRWREAAAAREAAAQRLAEAQRDEAYLRHAVEELTTLDPQPGEEAALTEKRNRLMHRGKLIEGVNAANREIEDEERGAAAGLGRSQRALQRIAETAGEALAPAIEAVERALLECEEAQAQLSAFARDMEMEADGLEAVEDRYFALQDMARKHHRGVEDLTALRDELAARLGAIDGGEAELSALARETAEARRNYMAAAETLSEARRKAARKLDKAVAAELPPLKLERAVFATGIERLEEPDWSAQGLDRIAFEVATNPGSKAGPLGKIASGGELARFLLSLKVVLASINPERSLVFDEVDSGVGGATAHAVGERLERLARDRQILVVTHSPQVAARGAQHWQVQKEPKGKQVATQVHHLDAGDRREEIARMLSGAEITDEARAAAERLIGPA</sequence>
<dbReference type="SUPFAM" id="SSF52540">
    <property type="entry name" value="P-loop containing nucleoside triphosphate hydrolases"/>
    <property type="match status" value="2"/>
</dbReference>
<evidence type="ECO:0000256" key="2">
    <source>
        <dbReference type="ARBA" id="ARBA00009441"/>
    </source>
</evidence>
<dbReference type="GO" id="GO:0006310">
    <property type="term" value="P:DNA recombination"/>
    <property type="evidence" value="ECO:0007669"/>
    <property type="project" value="InterPro"/>
</dbReference>
<dbReference type="NCBIfam" id="TIGR00634">
    <property type="entry name" value="recN"/>
    <property type="match status" value="1"/>
</dbReference>
<dbReference type="FunFam" id="3.40.50.300:FF:000356">
    <property type="entry name" value="DNA repair protein RecN"/>
    <property type="match status" value="1"/>
</dbReference>
<dbReference type="PANTHER" id="PTHR11059:SF0">
    <property type="entry name" value="DNA REPAIR PROTEIN RECN"/>
    <property type="match status" value="1"/>
</dbReference>
<dbReference type="GO" id="GO:0009432">
    <property type="term" value="P:SOS response"/>
    <property type="evidence" value="ECO:0007669"/>
    <property type="project" value="TreeGrafter"/>
</dbReference>
<dbReference type="GO" id="GO:0006281">
    <property type="term" value="P:DNA repair"/>
    <property type="evidence" value="ECO:0007669"/>
    <property type="project" value="UniProtKB-KW"/>
</dbReference>
<dbReference type="PANTHER" id="PTHR11059">
    <property type="entry name" value="DNA REPAIR PROTEIN RECN"/>
    <property type="match status" value="1"/>
</dbReference>
<dbReference type="InterPro" id="IPR004604">
    <property type="entry name" value="DNA_recomb/repair_RecN"/>
</dbReference>
<evidence type="ECO:0000256" key="4">
    <source>
        <dbReference type="ARBA" id="ARBA00022741"/>
    </source>
</evidence>
<gene>
    <name evidence="11" type="primary">recN</name>
    <name evidence="11" type="ORF">HBA54_08525</name>
</gene>
<dbReference type="Pfam" id="PF02463">
    <property type="entry name" value="SMC_N"/>
    <property type="match status" value="1"/>
</dbReference>
<evidence type="ECO:0000256" key="7">
    <source>
        <dbReference type="ARBA" id="ARBA00023204"/>
    </source>
</evidence>
<dbReference type="Gene3D" id="3.40.50.300">
    <property type="entry name" value="P-loop containing nucleotide triphosphate hydrolases"/>
    <property type="match status" value="2"/>
</dbReference>
<dbReference type="FunFam" id="3.40.50.300:FF:000319">
    <property type="entry name" value="DNA repair protein RecN"/>
    <property type="match status" value="1"/>
</dbReference>
<feature type="domain" description="RecF/RecN/SMC N-terminal" evidence="10">
    <location>
        <begin position="13"/>
        <end position="513"/>
    </location>
</feature>
<evidence type="ECO:0000256" key="6">
    <source>
        <dbReference type="ARBA" id="ARBA00022840"/>
    </source>
</evidence>
<dbReference type="Proteomes" id="UP000761264">
    <property type="component" value="Unassembled WGS sequence"/>
</dbReference>
<proteinExistence type="inferred from homology"/>
<evidence type="ECO:0000256" key="3">
    <source>
        <dbReference type="ARBA" id="ARBA00021315"/>
    </source>
</evidence>
<evidence type="ECO:0000256" key="8">
    <source>
        <dbReference type="ARBA" id="ARBA00033408"/>
    </source>
</evidence>
<dbReference type="GO" id="GO:0005524">
    <property type="term" value="F:ATP binding"/>
    <property type="evidence" value="ECO:0007669"/>
    <property type="project" value="UniProtKB-KW"/>
</dbReference>
<keyword evidence="5 9" id="KW-0227">DNA damage</keyword>
<dbReference type="GO" id="GO:0043590">
    <property type="term" value="C:bacterial nucleoid"/>
    <property type="evidence" value="ECO:0007669"/>
    <property type="project" value="TreeGrafter"/>
</dbReference>
<comment type="similarity">
    <text evidence="2 9">Belongs to the RecN family.</text>
</comment>
<keyword evidence="6" id="KW-0067">ATP-binding</keyword>
<evidence type="ECO:0000256" key="9">
    <source>
        <dbReference type="PIRNR" id="PIRNR003128"/>
    </source>
</evidence>
<dbReference type="AlphaFoldDB" id="A0A967C4Q3"/>
<accession>A0A967C4Q3</accession>
<evidence type="ECO:0000259" key="10">
    <source>
        <dbReference type="Pfam" id="PF02463"/>
    </source>
</evidence>
<dbReference type="CDD" id="cd03241">
    <property type="entry name" value="ABC_RecN"/>
    <property type="match status" value="2"/>
</dbReference>